<organism evidence="2 3">
    <name type="scientific">Mucilaginibacter straminoryzae</name>
    <dbReference type="NCBI Taxonomy" id="2932774"/>
    <lineage>
        <taxon>Bacteria</taxon>
        <taxon>Pseudomonadati</taxon>
        <taxon>Bacteroidota</taxon>
        <taxon>Sphingobacteriia</taxon>
        <taxon>Sphingobacteriales</taxon>
        <taxon>Sphingobacteriaceae</taxon>
        <taxon>Mucilaginibacter</taxon>
    </lineage>
</organism>
<gene>
    <name evidence="2" type="ORF">MUY27_02530</name>
</gene>
<dbReference type="EMBL" id="JALJEJ010000001">
    <property type="protein sequence ID" value="MCJ8208567.1"/>
    <property type="molecule type" value="Genomic_DNA"/>
</dbReference>
<keyword evidence="1" id="KW-0175">Coiled coil</keyword>
<comment type="caution">
    <text evidence="2">The sequence shown here is derived from an EMBL/GenBank/DDBJ whole genome shotgun (WGS) entry which is preliminary data.</text>
</comment>
<dbReference type="AlphaFoldDB" id="A0A9X1WZN1"/>
<evidence type="ECO:0000313" key="2">
    <source>
        <dbReference type="EMBL" id="MCJ8208567.1"/>
    </source>
</evidence>
<reference evidence="2" key="1">
    <citation type="submission" date="2022-04" db="EMBL/GenBank/DDBJ databases">
        <title>Mucilaginibacter sp. RS28 isolated from freshwater.</title>
        <authorList>
            <person name="Ko S.-R."/>
        </authorList>
    </citation>
    <scope>NUCLEOTIDE SEQUENCE</scope>
    <source>
        <strain evidence="2">RS28</strain>
    </source>
</reference>
<accession>A0A9X1WZN1</accession>
<protein>
    <submittedName>
        <fullName evidence="2">Uncharacterized protein</fullName>
    </submittedName>
</protein>
<dbReference type="Proteomes" id="UP001139450">
    <property type="component" value="Unassembled WGS sequence"/>
</dbReference>
<sequence>MPTQSLYFKFRNPFDFSPHRFEIGNAVIQNKSLADNFFLKKLYDLEEEEYGPYYYFHFDYFSISFPDQEERYFSHVIDIVINRIDYYKKKDPFSSSYPEHMASVKKLEAFLNFLKTVDRWHKLEPIESVIAEKDREIDRLNAKIEMLEAHLKEATKYDASEKIVLSKGGLAAFMHLIHQI</sequence>
<dbReference type="RefSeq" id="WP_245128395.1">
    <property type="nucleotide sequence ID" value="NZ_JALJEJ010000001.1"/>
</dbReference>
<proteinExistence type="predicted"/>
<name>A0A9X1WZN1_9SPHI</name>
<evidence type="ECO:0000256" key="1">
    <source>
        <dbReference type="SAM" id="Coils"/>
    </source>
</evidence>
<evidence type="ECO:0000313" key="3">
    <source>
        <dbReference type="Proteomes" id="UP001139450"/>
    </source>
</evidence>
<feature type="coiled-coil region" evidence="1">
    <location>
        <begin position="130"/>
        <end position="157"/>
    </location>
</feature>
<keyword evidence="3" id="KW-1185">Reference proteome</keyword>